<keyword evidence="2" id="KW-1185">Reference proteome</keyword>
<dbReference type="Proteomes" id="UP000052022">
    <property type="component" value="Unassembled WGS sequence"/>
</dbReference>
<dbReference type="STRING" id="928856.SAMN04488049_102347"/>
<dbReference type="AlphaFoldDB" id="A0A0P1GII1"/>
<evidence type="ECO:0000313" key="2">
    <source>
        <dbReference type="Proteomes" id="UP000052022"/>
    </source>
</evidence>
<sequence>MASPKTPSDMPATYEGRLDRLRSLYGTIQRARRSTEAYIDELEAEEEANPDTTHLRARISKLDGVLRDFQKLEKLLDPENADEPTRAKGIFDLTSARAEIERRLAGLAELLEPGDPAE</sequence>
<name>A0A0P1GII1_9RHOB</name>
<protein>
    <recommendedName>
        <fullName evidence="3">CHAD domain-containing protein</fullName>
    </recommendedName>
</protein>
<organism evidence="1 2">
    <name type="scientific">Tritonibacter multivorans</name>
    <dbReference type="NCBI Taxonomy" id="928856"/>
    <lineage>
        <taxon>Bacteria</taxon>
        <taxon>Pseudomonadati</taxon>
        <taxon>Pseudomonadota</taxon>
        <taxon>Alphaproteobacteria</taxon>
        <taxon>Rhodobacterales</taxon>
        <taxon>Paracoccaceae</taxon>
        <taxon>Tritonibacter</taxon>
    </lineage>
</organism>
<proteinExistence type="predicted"/>
<accession>A0A0P1GII1</accession>
<evidence type="ECO:0008006" key="3">
    <source>
        <dbReference type="Google" id="ProtNLM"/>
    </source>
</evidence>
<dbReference type="EMBL" id="CYSD01000042">
    <property type="protein sequence ID" value="CUH81613.1"/>
    <property type="molecule type" value="Genomic_DNA"/>
</dbReference>
<dbReference type="RefSeq" id="WP_058291475.1">
    <property type="nucleotide sequence ID" value="NZ_CYSD01000042.1"/>
</dbReference>
<reference evidence="1 2" key="1">
    <citation type="submission" date="2015-09" db="EMBL/GenBank/DDBJ databases">
        <authorList>
            <consortium name="Swine Surveillance"/>
        </authorList>
    </citation>
    <scope>NUCLEOTIDE SEQUENCE [LARGE SCALE GENOMIC DNA]</scope>
    <source>
        <strain evidence="1 2">CECT 7557</strain>
    </source>
</reference>
<evidence type="ECO:0000313" key="1">
    <source>
        <dbReference type="EMBL" id="CUH81613.1"/>
    </source>
</evidence>
<gene>
    <name evidence="1" type="ORF">TRM7557_03510</name>
</gene>